<protein>
    <submittedName>
        <fullName evidence="1">Uncharacterized protein</fullName>
    </submittedName>
</protein>
<reference evidence="1" key="1">
    <citation type="submission" date="2014-09" db="EMBL/GenBank/DDBJ databases">
        <authorList>
            <person name="Magalhaes I.L.F."/>
            <person name="Oliveira U."/>
            <person name="Santos F.R."/>
            <person name="Vidigal T.H.D.A."/>
            <person name="Brescovit A.D."/>
            <person name="Santos A.J."/>
        </authorList>
    </citation>
    <scope>NUCLEOTIDE SEQUENCE</scope>
    <source>
        <tissue evidence="1">Shoot tissue taken approximately 20 cm above the soil surface</tissue>
    </source>
</reference>
<name>A0A0A9EEG9_ARUDO</name>
<reference evidence="1" key="2">
    <citation type="journal article" date="2015" name="Data Brief">
        <title>Shoot transcriptome of the giant reed, Arundo donax.</title>
        <authorList>
            <person name="Barrero R.A."/>
            <person name="Guerrero F.D."/>
            <person name="Moolhuijzen P."/>
            <person name="Goolsby J.A."/>
            <person name="Tidwell J."/>
            <person name="Bellgard S.E."/>
            <person name="Bellgard M.I."/>
        </authorList>
    </citation>
    <scope>NUCLEOTIDE SEQUENCE</scope>
    <source>
        <tissue evidence="1">Shoot tissue taken approximately 20 cm above the soil surface</tissue>
    </source>
</reference>
<proteinExistence type="predicted"/>
<accession>A0A0A9EEG9</accession>
<dbReference type="AlphaFoldDB" id="A0A0A9EEG9"/>
<sequence>MNDAVRNAHIYRNVKVRRVKGDQKYLDRCLC</sequence>
<organism evidence="1">
    <name type="scientific">Arundo donax</name>
    <name type="common">Giant reed</name>
    <name type="synonym">Donax arundinaceus</name>
    <dbReference type="NCBI Taxonomy" id="35708"/>
    <lineage>
        <taxon>Eukaryota</taxon>
        <taxon>Viridiplantae</taxon>
        <taxon>Streptophyta</taxon>
        <taxon>Embryophyta</taxon>
        <taxon>Tracheophyta</taxon>
        <taxon>Spermatophyta</taxon>
        <taxon>Magnoliopsida</taxon>
        <taxon>Liliopsida</taxon>
        <taxon>Poales</taxon>
        <taxon>Poaceae</taxon>
        <taxon>PACMAD clade</taxon>
        <taxon>Arundinoideae</taxon>
        <taxon>Arundineae</taxon>
        <taxon>Arundo</taxon>
    </lineage>
</organism>
<dbReference type="EMBL" id="GBRH01198771">
    <property type="protein sequence ID" value="JAD99124.1"/>
    <property type="molecule type" value="Transcribed_RNA"/>
</dbReference>
<evidence type="ECO:0000313" key="1">
    <source>
        <dbReference type="EMBL" id="JAD99124.1"/>
    </source>
</evidence>